<feature type="domain" description="PAS" evidence="11">
    <location>
        <begin position="121"/>
        <end position="158"/>
    </location>
</feature>
<keyword evidence="3" id="KW-0597">Phosphoprotein</keyword>
<evidence type="ECO:0000256" key="1">
    <source>
        <dbReference type="ARBA" id="ARBA00000085"/>
    </source>
</evidence>
<dbReference type="HOGENOM" id="CLU_000445_114_4_6"/>
<feature type="transmembrane region" description="Helical" evidence="9">
    <location>
        <begin position="14"/>
        <end position="34"/>
    </location>
</feature>
<keyword evidence="7" id="KW-0067">ATP-binding</keyword>
<keyword evidence="6 12" id="KW-0418">Kinase</keyword>
<dbReference type="InterPro" id="IPR036890">
    <property type="entry name" value="HATPase_C_sf"/>
</dbReference>
<dbReference type="CDD" id="cd00130">
    <property type="entry name" value="PAS"/>
    <property type="match status" value="1"/>
</dbReference>
<keyword evidence="5" id="KW-0547">Nucleotide-binding</keyword>
<reference evidence="12 13" key="1">
    <citation type="journal article" date="2008" name="PLoS ONE">
        <title>Environmental adaptation: genomic analysis of the piezotolerant and psychrotolerant deep-sea iron reducing bacterium Shewanella piezotolerans WP3.</title>
        <authorList>
            <person name="Wang F."/>
            <person name="Wang J."/>
            <person name="Jian H."/>
            <person name="Zhang B."/>
            <person name="Li S."/>
            <person name="Wang F."/>
            <person name="Zeng X."/>
            <person name="Gao L."/>
            <person name="Bartlett D.H."/>
            <person name="Yu J."/>
            <person name="Hu S."/>
            <person name="Xiao X."/>
        </authorList>
    </citation>
    <scope>NUCLEOTIDE SEQUENCE [LARGE SCALE GENOMIC DNA]</scope>
    <source>
        <strain evidence="13">WP3 / JCM 13877</strain>
    </source>
</reference>
<evidence type="ECO:0000256" key="7">
    <source>
        <dbReference type="ARBA" id="ARBA00022840"/>
    </source>
</evidence>
<dbReference type="SMART" id="SM00091">
    <property type="entry name" value="PAS"/>
    <property type="match status" value="1"/>
</dbReference>
<dbReference type="PROSITE" id="PS50109">
    <property type="entry name" value="HIS_KIN"/>
    <property type="match status" value="1"/>
</dbReference>
<keyword evidence="9" id="KW-1133">Transmembrane helix</keyword>
<dbReference type="KEGG" id="swp:swp_3327"/>
<dbReference type="InterPro" id="IPR000014">
    <property type="entry name" value="PAS"/>
</dbReference>
<evidence type="ECO:0000313" key="13">
    <source>
        <dbReference type="Proteomes" id="UP000000753"/>
    </source>
</evidence>
<dbReference type="InterPro" id="IPR013767">
    <property type="entry name" value="PAS_fold"/>
</dbReference>
<dbReference type="NCBIfam" id="TIGR00229">
    <property type="entry name" value="sensory_box"/>
    <property type="match status" value="1"/>
</dbReference>
<dbReference type="InterPro" id="IPR003661">
    <property type="entry name" value="HisK_dim/P_dom"/>
</dbReference>
<dbReference type="PROSITE" id="PS50112">
    <property type="entry name" value="PAS"/>
    <property type="match status" value="1"/>
</dbReference>
<keyword evidence="9" id="KW-0472">Membrane</keyword>
<feature type="transmembrane region" description="Helical" evidence="9">
    <location>
        <begin position="40"/>
        <end position="61"/>
    </location>
</feature>
<dbReference type="SMART" id="SM00388">
    <property type="entry name" value="HisKA"/>
    <property type="match status" value="1"/>
</dbReference>
<dbReference type="InterPro" id="IPR005467">
    <property type="entry name" value="His_kinase_dom"/>
</dbReference>
<keyword evidence="13" id="KW-1185">Reference proteome</keyword>
<dbReference type="PANTHER" id="PTHR43065">
    <property type="entry name" value="SENSOR HISTIDINE KINASE"/>
    <property type="match status" value="1"/>
</dbReference>
<proteinExistence type="predicted"/>
<sequence>MTYQIRRTSLESKVFILTLTAGLVPSCWLTLILYRSEHANIFDLLLLLFVVVIVFVLALYLRRRLVYQLATSTNILEALTSGDYSMRVRELTHSGVFSEFNRVLNLLAEMMAQQNIVSREKHILLHKVISQIDVAIIAADEHHNITLVNPAAQRLFGYPCFDMEGWPLKKLGIIPSTLPSSGKVLEFELKPFEKKQSKKRVLLHKDEYFENGLKQQLIFITDIQNLLREEERLAWQKLLRVLSHEINNSLAPITSISDTLLRQMSRDTDCKHDGDLKDGLGVIKERADSLNVFINSYQQLSRIPAAEKQQIDLAILVPSIASLFKDVKIQLISELLVVYADQIQLEQVLVNLIKNAQESMCNKEQGIISISWRRVDDKAIIEISDQGCGISNMDNLFVPFYTTKAKGSGIGLVLCRQLLMNNGGDLNIRNNSNGTGALVSVLLPVV</sequence>
<evidence type="ECO:0000256" key="4">
    <source>
        <dbReference type="ARBA" id="ARBA00022679"/>
    </source>
</evidence>
<dbReference type="CDD" id="cd00082">
    <property type="entry name" value="HisKA"/>
    <property type="match status" value="1"/>
</dbReference>
<dbReference type="Pfam" id="PF02518">
    <property type="entry name" value="HATPase_c"/>
    <property type="match status" value="1"/>
</dbReference>
<accession>B8CRM1</accession>
<dbReference type="SUPFAM" id="SSF55874">
    <property type="entry name" value="ATPase domain of HSP90 chaperone/DNA topoisomerase II/histidine kinase"/>
    <property type="match status" value="1"/>
</dbReference>
<dbReference type="eggNOG" id="COG5000">
    <property type="taxonomic scope" value="Bacteria"/>
</dbReference>
<evidence type="ECO:0000259" key="10">
    <source>
        <dbReference type="PROSITE" id="PS50109"/>
    </source>
</evidence>
<dbReference type="STRING" id="225849.swp_3327"/>
<name>B8CRM1_SHEPW</name>
<dbReference type="OrthoDB" id="1931120at2"/>
<evidence type="ECO:0000256" key="2">
    <source>
        <dbReference type="ARBA" id="ARBA00012438"/>
    </source>
</evidence>
<dbReference type="InterPro" id="IPR035965">
    <property type="entry name" value="PAS-like_dom_sf"/>
</dbReference>
<evidence type="ECO:0000256" key="3">
    <source>
        <dbReference type="ARBA" id="ARBA00022553"/>
    </source>
</evidence>
<evidence type="ECO:0000313" key="12">
    <source>
        <dbReference type="EMBL" id="ACJ30029.1"/>
    </source>
</evidence>
<evidence type="ECO:0000256" key="9">
    <source>
        <dbReference type="SAM" id="Phobius"/>
    </source>
</evidence>
<dbReference type="SMART" id="SM00387">
    <property type="entry name" value="HATPase_c"/>
    <property type="match status" value="1"/>
</dbReference>
<feature type="domain" description="Histidine kinase" evidence="10">
    <location>
        <begin position="241"/>
        <end position="446"/>
    </location>
</feature>
<evidence type="ECO:0000259" key="11">
    <source>
        <dbReference type="PROSITE" id="PS50112"/>
    </source>
</evidence>
<keyword evidence="8" id="KW-0902">Two-component regulatory system</keyword>
<dbReference type="SUPFAM" id="SSF47384">
    <property type="entry name" value="Homodimeric domain of signal transducing histidine kinase"/>
    <property type="match status" value="1"/>
</dbReference>
<dbReference type="Gene3D" id="6.10.340.10">
    <property type="match status" value="1"/>
</dbReference>
<dbReference type="Pfam" id="PF00512">
    <property type="entry name" value="HisKA"/>
    <property type="match status" value="1"/>
</dbReference>
<dbReference type="InterPro" id="IPR004358">
    <property type="entry name" value="Sig_transdc_His_kin-like_C"/>
</dbReference>
<dbReference type="EC" id="2.7.13.3" evidence="2"/>
<organism evidence="12 13">
    <name type="scientific">Shewanella piezotolerans (strain WP3 / JCM 13877)</name>
    <dbReference type="NCBI Taxonomy" id="225849"/>
    <lineage>
        <taxon>Bacteria</taxon>
        <taxon>Pseudomonadati</taxon>
        <taxon>Pseudomonadota</taxon>
        <taxon>Gammaproteobacteria</taxon>
        <taxon>Alteromonadales</taxon>
        <taxon>Shewanellaceae</taxon>
        <taxon>Shewanella</taxon>
    </lineage>
</organism>
<evidence type="ECO:0000256" key="6">
    <source>
        <dbReference type="ARBA" id="ARBA00022777"/>
    </source>
</evidence>
<comment type="catalytic activity">
    <reaction evidence="1">
        <text>ATP + protein L-histidine = ADP + protein N-phospho-L-histidine.</text>
        <dbReference type="EC" id="2.7.13.3"/>
    </reaction>
</comment>
<dbReference type="EMBL" id="CP000472">
    <property type="protein sequence ID" value="ACJ30029.1"/>
    <property type="molecule type" value="Genomic_DNA"/>
</dbReference>
<dbReference type="GO" id="GO:0005524">
    <property type="term" value="F:ATP binding"/>
    <property type="evidence" value="ECO:0007669"/>
    <property type="project" value="UniProtKB-KW"/>
</dbReference>
<dbReference type="AlphaFoldDB" id="B8CRM1"/>
<dbReference type="Proteomes" id="UP000000753">
    <property type="component" value="Chromosome"/>
</dbReference>
<dbReference type="SUPFAM" id="SSF55785">
    <property type="entry name" value="PYP-like sensor domain (PAS domain)"/>
    <property type="match status" value="1"/>
</dbReference>
<dbReference type="Pfam" id="PF00989">
    <property type="entry name" value="PAS"/>
    <property type="match status" value="1"/>
</dbReference>
<gene>
    <name evidence="12" type="ordered locus">swp_3327</name>
</gene>
<dbReference type="InterPro" id="IPR036097">
    <property type="entry name" value="HisK_dim/P_sf"/>
</dbReference>
<protein>
    <recommendedName>
        <fullName evidence="2">histidine kinase</fullName>
        <ecNumber evidence="2">2.7.13.3</ecNumber>
    </recommendedName>
</protein>
<dbReference type="PRINTS" id="PR00344">
    <property type="entry name" value="BCTRLSENSOR"/>
</dbReference>
<evidence type="ECO:0000256" key="8">
    <source>
        <dbReference type="ARBA" id="ARBA00023012"/>
    </source>
</evidence>
<keyword evidence="9" id="KW-0812">Transmembrane</keyword>
<dbReference type="Gene3D" id="3.30.450.20">
    <property type="entry name" value="PAS domain"/>
    <property type="match status" value="1"/>
</dbReference>
<dbReference type="PANTHER" id="PTHR43065:SF46">
    <property type="entry name" value="C4-DICARBOXYLATE TRANSPORT SENSOR PROTEIN DCTB"/>
    <property type="match status" value="1"/>
</dbReference>
<dbReference type="Gene3D" id="3.30.565.10">
    <property type="entry name" value="Histidine kinase-like ATPase, C-terminal domain"/>
    <property type="match status" value="1"/>
</dbReference>
<evidence type="ECO:0000256" key="5">
    <source>
        <dbReference type="ARBA" id="ARBA00022741"/>
    </source>
</evidence>
<keyword evidence="4" id="KW-0808">Transferase</keyword>
<dbReference type="Gene3D" id="1.10.287.130">
    <property type="match status" value="1"/>
</dbReference>
<dbReference type="GO" id="GO:0006355">
    <property type="term" value="P:regulation of DNA-templated transcription"/>
    <property type="evidence" value="ECO:0007669"/>
    <property type="project" value="InterPro"/>
</dbReference>
<dbReference type="GO" id="GO:0000155">
    <property type="term" value="F:phosphorelay sensor kinase activity"/>
    <property type="evidence" value="ECO:0007669"/>
    <property type="project" value="InterPro"/>
</dbReference>
<dbReference type="InterPro" id="IPR003594">
    <property type="entry name" value="HATPase_dom"/>
</dbReference>